<evidence type="ECO:0000313" key="1">
    <source>
        <dbReference type="EMBL" id="TNV77770.1"/>
    </source>
</evidence>
<reference evidence="1" key="1">
    <citation type="submission" date="2019-06" db="EMBL/GenBank/DDBJ databases">
        <authorList>
            <person name="Zheng W."/>
        </authorList>
    </citation>
    <scope>NUCLEOTIDE SEQUENCE</scope>
    <source>
        <strain evidence="1">QDHG01</strain>
    </source>
</reference>
<dbReference type="Proteomes" id="UP000785679">
    <property type="component" value="Unassembled WGS sequence"/>
</dbReference>
<dbReference type="InterPro" id="IPR015943">
    <property type="entry name" value="WD40/YVTN_repeat-like_dom_sf"/>
</dbReference>
<comment type="caution">
    <text evidence="1">The sequence shown here is derived from an EMBL/GenBank/DDBJ whole genome shotgun (WGS) entry which is preliminary data.</text>
</comment>
<sequence length="398" mass="45814">MKKVLQYYIMEGPRSVVHVGRLFQKQSLLVTLFSFLPRNLRMKLLNSVNPSFREYLIQYFKVHSRYVRVDIDEIAERLLTRPDFPTESNNMNMVARTISYSEKFKRFYVGSDDKFISMYDQEVKLLKKQQLPSNPQASACMDVYVLIGFYDCLGVFSAESVTPLFAIRTVATAWGLTLHPDNDTVIVYSDLGVIQVVSIAQKVSLCHKNLSIQGSRVAFVNSCCLTNNQIVEKGFEVAAGTDFGIVFCRVFRGEITQIEEYLPGNEIQNIHHMGKQQYLIAIHGDDRLGIFDRINQRVVNRIMNPHSMGRVTEIQPLISQKNEERRYYLVKNQKSMVIINTDYLQSNCIKMQNTHATPNSIAQRTIERKIEIKALFNQINEEGVQVYLHTFSIEGQLL</sequence>
<name>A0A8J8NPC1_HALGN</name>
<protein>
    <submittedName>
        <fullName evidence="1">Uncharacterized protein</fullName>
    </submittedName>
</protein>
<dbReference type="SUPFAM" id="SSF50978">
    <property type="entry name" value="WD40 repeat-like"/>
    <property type="match status" value="1"/>
</dbReference>
<dbReference type="Gene3D" id="2.130.10.10">
    <property type="entry name" value="YVTN repeat-like/Quinoprotein amine dehydrogenase"/>
    <property type="match status" value="1"/>
</dbReference>
<evidence type="ECO:0000313" key="2">
    <source>
        <dbReference type="Proteomes" id="UP000785679"/>
    </source>
</evidence>
<organism evidence="1 2">
    <name type="scientific">Halteria grandinella</name>
    <dbReference type="NCBI Taxonomy" id="5974"/>
    <lineage>
        <taxon>Eukaryota</taxon>
        <taxon>Sar</taxon>
        <taxon>Alveolata</taxon>
        <taxon>Ciliophora</taxon>
        <taxon>Intramacronucleata</taxon>
        <taxon>Spirotrichea</taxon>
        <taxon>Stichotrichia</taxon>
        <taxon>Sporadotrichida</taxon>
        <taxon>Halteriidae</taxon>
        <taxon>Halteria</taxon>
    </lineage>
</organism>
<gene>
    <name evidence="1" type="ORF">FGO68_gene14478</name>
</gene>
<proteinExistence type="predicted"/>
<dbReference type="InterPro" id="IPR036322">
    <property type="entry name" value="WD40_repeat_dom_sf"/>
</dbReference>
<dbReference type="EMBL" id="RRYP01011377">
    <property type="protein sequence ID" value="TNV77770.1"/>
    <property type="molecule type" value="Genomic_DNA"/>
</dbReference>
<accession>A0A8J8NPC1</accession>
<dbReference type="AlphaFoldDB" id="A0A8J8NPC1"/>
<keyword evidence="2" id="KW-1185">Reference proteome</keyword>